<proteinExistence type="predicted"/>
<evidence type="ECO:0000256" key="1">
    <source>
        <dbReference type="SAM" id="MobiDB-lite"/>
    </source>
</evidence>
<dbReference type="EMBL" id="JBHTAI010000005">
    <property type="protein sequence ID" value="MFC7148896.1"/>
    <property type="molecule type" value="Genomic_DNA"/>
</dbReference>
<feature type="compositionally biased region" description="Basic and acidic residues" evidence="1">
    <location>
        <begin position="73"/>
        <end position="84"/>
    </location>
</feature>
<feature type="compositionally biased region" description="Low complexity" evidence="1">
    <location>
        <begin position="60"/>
        <end position="70"/>
    </location>
</feature>
<organism evidence="2 3">
    <name type="scientific">Cohnella cellulosilytica</name>
    <dbReference type="NCBI Taxonomy" id="986710"/>
    <lineage>
        <taxon>Bacteria</taxon>
        <taxon>Bacillati</taxon>
        <taxon>Bacillota</taxon>
        <taxon>Bacilli</taxon>
        <taxon>Bacillales</taxon>
        <taxon>Paenibacillaceae</taxon>
        <taxon>Cohnella</taxon>
    </lineage>
</organism>
<evidence type="ECO:0000313" key="2">
    <source>
        <dbReference type="EMBL" id="MFC7148896.1"/>
    </source>
</evidence>
<name>A0ABW2F6Q9_9BACL</name>
<protein>
    <submittedName>
        <fullName evidence="2">Uncharacterized protein</fullName>
    </submittedName>
</protein>
<accession>A0ABW2F6Q9</accession>
<dbReference type="Proteomes" id="UP001596378">
    <property type="component" value="Unassembled WGS sequence"/>
</dbReference>
<keyword evidence="3" id="KW-1185">Reference proteome</keyword>
<comment type="caution">
    <text evidence="2">The sequence shown here is derived from an EMBL/GenBank/DDBJ whole genome shotgun (WGS) entry which is preliminary data.</text>
</comment>
<gene>
    <name evidence="2" type="ORF">ACFQMJ_10185</name>
</gene>
<feature type="region of interest" description="Disordered" evidence="1">
    <location>
        <begin position="60"/>
        <end position="84"/>
    </location>
</feature>
<dbReference type="RefSeq" id="WP_378052719.1">
    <property type="nucleotide sequence ID" value="NZ_JBHMDN010000055.1"/>
</dbReference>
<reference evidence="3" key="1">
    <citation type="journal article" date="2019" name="Int. J. Syst. Evol. Microbiol.">
        <title>The Global Catalogue of Microorganisms (GCM) 10K type strain sequencing project: providing services to taxonomists for standard genome sequencing and annotation.</title>
        <authorList>
            <consortium name="The Broad Institute Genomics Platform"/>
            <consortium name="The Broad Institute Genome Sequencing Center for Infectious Disease"/>
            <person name="Wu L."/>
            <person name="Ma J."/>
        </authorList>
    </citation>
    <scope>NUCLEOTIDE SEQUENCE [LARGE SCALE GENOMIC DNA]</scope>
    <source>
        <strain evidence="3">KCTC 12907</strain>
    </source>
</reference>
<evidence type="ECO:0000313" key="3">
    <source>
        <dbReference type="Proteomes" id="UP001596378"/>
    </source>
</evidence>
<sequence>MTVTELADEFGRKPAYLRLSATARRNRRRLYAMPQEGMPFTARNRHHPCAQIVETAAAAVRPGAAAGNPPSREPTERRTPQMGG</sequence>